<reference evidence="3 4" key="1">
    <citation type="submission" date="2022-07" db="EMBL/GenBank/DDBJ databases">
        <authorList>
            <person name="Xamxidin M."/>
            <person name="Wu M."/>
        </authorList>
    </citation>
    <scope>NUCLEOTIDE SEQUENCE [LARGE SCALE GENOMIC DNA]</scope>
    <source>
        <strain evidence="3 4">NBRC 111650</strain>
    </source>
</reference>
<protein>
    <submittedName>
        <fullName evidence="3">YjbH domain-containing protein</fullName>
    </submittedName>
</protein>
<feature type="domain" description="Capsule biosynthesis GfcC-like C-terminal" evidence="2">
    <location>
        <begin position="172"/>
        <end position="227"/>
    </location>
</feature>
<dbReference type="Pfam" id="PF06082">
    <property type="entry name" value="YjbH"/>
    <property type="match status" value="1"/>
</dbReference>
<feature type="chain" id="PRO_5047529540" evidence="1">
    <location>
        <begin position="32"/>
        <end position="944"/>
    </location>
</feature>
<organism evidence="3 4">
    <name type="scientific">Limnobacter humi</name>
    <dbReference type="NCBI Taxonomy" id="1778671"/>
    <lineage>
        <taxon>Bacteria</taxon>
        <taxon>Pseudomonadati</taxon>
        <taxon>Pseudomonadota</taxon>
        <taxon>Betaproteobacteria</taxon>
        <taxon>Burkholderiales</taxon>
        <taxon>Burkholderiaceae</taxon>
        <taxon>Limnobacter</taxon>
    </lineage>
</organism>
<dbReference type="Pfam" id="PF06251">
    <property type="entry name" value="Caps_syn_GfcC_C"/>
    <property type="match status" value="1"/>
</dbReference>
<comment type="caution">
    <text evidence="3">The sequence shown here is derived from an EMBL/GenBank/DDBJ whole genome shotgun (WGS) entry which is preliminary data.</text>
</comment>
<evidence type="ECO:0000313" key="3">
    <source>
        <dbReference type="EMBL" id="MCQ8897744.1"/>
    </source>
</evidence>
<dbReference type="RefSeq" id="WP_256765548.1">
    <property type="nucleotide sequence ID" value="NZ_JANIGO010000006.1"/>
</dbReference>
<feature type="signal peptide" evidence="1">
    <location>
        <begin position="1"/>
        <end position="31"/>
    </location>
</feature>
<proteinExistence type="predicted"/>
<dbReference type="Proteomes" id="UP001204142">
    <property type="component" value="Unassembled WGS sequence"/>
</dbReference>
<accession>A0ABT1WLH4</accession>
<dbReference type="InterPro" id="IPR010344">
    <property type="entry name" value="YbjH"/>
</dbReference>
<name>A0ABT1WLH4_9BURK</name>
<dbReference type="InterPro" id="IPR010425">
    <property type="entry name" value="Caps_synth_GfcC-like_C"/>
</dbReference>
<evidence type="ECO:0000313" key="4">
    <source>
        <dbReference type="Proteomes" id="UP001204142"/>
    </source>
</evidence>
<dbReference type="Gene3D" id="3.10.560.10">
    <property type="entry name" value="Outer membrane lipoprotein wza domain like"/>
    <property type="match status" value="1"/>
</dbReference>
<sequence length="944" mass="103999">MSNFPRHRLSSTQPRLLILLFGALWAGHAQADDAAAPVGSASEPAVSTPFNIQAGERLSVFLRRNQWVPGLAEIKGVYLPATLLNRQALVQAQALQKTQLITNLTLASAPPALLQWVHGLPVTGRLVLKSVDADELALKPNWDPRLQPGDAVQTMAPTRVVGVVSSRGYCAVAYQPGVEATQYVQACQADQAVDQVWLVQPTGQVVPLSVGLWNARQQTVPMPGAWVLAVPRTGTVNAPLAQQVAEFMATQGQAPAVGGVRALSAQAQTVSPLRDLPISSSTWGWVGLLQTPTARMRPAGSASITASRVEPYSRYSFILQPFDWLEGGFRYTKITNRLFGPQDFSGNQKYLDKNIDIKLRLMEETADLPQVAVGLNDIGGTALFSSEYLVANKRFGDFDTSLGLAWGYLGSSGILRNPLGLLANQFDTRPAPNVGQGGQLGTTSFFRGRVAPFGGVQWHTPWDNFTVKLEYDGNDYKNEPLANPQTQNSRFNYGVVYKASNSVNWHVGVERGNTLSVAISLFENLSTFSTAKLSDPKPLAVTTTPRPNTVDWKQTLQTLQQQTDLNVNKVEQRGSEVKLNVRNGRAAYYNQTVERASEVLHQDLPANIKWFTLDYERNGVDMGQHVVDRNKFVARRTEYALETANGEQPDQTAVEGYHLPYKTLYEKPNERFKNTFSLGYRQILGGADGYLYQFSLANDTRLNFTDSTWLDARLSYRLVDNFAKFKQVGASALPQVRTNLREYAITSNFTIPNFTLKHMGSLGNGHFYGLYGGLLEDMFAGAGAEYLYRPFGSPLAVGVDVNRVRQRAFEQNFKLQPYQVNTGNVTAYWDTGYEGLFATVSAGQYLAGDKGVTVDLSREFNNGVRMGAFATRTNVSAADFGEGSFDKGIYVTIPFGAFFTKSIPGNANFLWRPITRDGGAKLERGFSLYSETSVRSPKTFSYRE</sequence>
<keyword evidence="1" id="KW-0732">Signal</keyword>
<keyword evidence="4" id="KW-1185">Reference proteome</keyword>
<dbReference type="EMBL" id="JANIGO010000006">
    <property type="protein sequence ID" value="MCQ8897744.1"/>
    <property type="molecule type" value="Genomic_DNA"/>
</dbReference>
<gene>
    <name evidence="3" type="ORF">NQT62_14985</name>
</gene>
<evidence type="ECO:0000259" key="2">
    <source>
        <dbReference type="Pfam" id="PF06251"/>
    </source>
</evidence>
<evidence type="ECO:0000256" key="1">
    <source>
        <dbReference type="SAM" id="SignalP"/>
    </source>
</evidence>